<protein>
    <submittedName>
        <fullName evidence="1">Uncharacterized protein</fullName>
    </submittedName>
</protein>
<proteinExistence type="predicted"/>
<accession>A0ACC6P4F4</accession>
<evidence type="ECO:0000313" key="1">
    <source>
        <dbReference type="EMBL" id="MEJ7139070.1"/>
    </source>
</evidence>
<keyword evidence="2" id="KW-1185">Reference proteome</keyword>
<sequence>MTLPHTLHHQTPAPEVDCHLRAQSGLSPKTPEAARPGLANTLFAVQVLQSETPIGMAFVAQGRG</sequence>
<dbReference type="Proteomes" id="UP001364695">
    <property type="component" value="Unassembled WGS sequence"/>
</dbReference>
<dbReference type="EMBL" id="JAWDIE010000019">
    <property type="protein sequence ID" value="MEJ7139070.1"/>
    <property type="molecule type" value="Genomic_DNA"/>
</dbReference>
<name>A0ACC6P4F4_9BURK</name>
<gene>
    <name evidence="1" type="ORF">RV045_11615</name>
</gene>
<reference evidence="1" key="1">
    <citation type="submission" date="2023-10" db="EMBL/GenBank/DDBJ databases">
        <title>Amphibacter perezi, gen. nov., sp. nov. a novel taxa of the family Comamonadaceae, class Betaproteobacteria isolated from the skin microbiota of Pelophylax perezi from different populations.</title>
        <authorList>
            <person name="Costa S."/>
            <person name="Proenca D.N."/>
            <person name="Lopes I."/>
            <person name="Morais P.V."/>
        </authorList>
    </citation>
    <scope>NUCLEOTIDE SEQUENCE</scope>
    <source>
        <strain evidence="1">SL12-8</strain>
    </source>
</reference>
<evidence type="ECO:0000313" key="2">
    <source>
        <dbReference type="Proteomes" id="UP001364695"/>
    </source>
</evidence>
<comment type="caution">
    <text evidence="1">The sequence shown here is derived from an EMBL/GenBank/DDBJ whole genome shotgun (WGS) entry which is preliminary data.</text>
</comment>
<organism evidence="1 2">
    <name type="scientific">Amphibiibacter pelophylacis</name>
    <dbReference type="NCBI Taxonomy" id="1799477"/>
    <lineage>
        <taxon>Bacteria</taxon>
        <taxon>Pseudomonadati</taxon>
        <taxon>Pseudomonadota</taxon>
        <taxon>Betaproteobacteria</taxon>
        <taxon>Burkholderiales</taxon>
        <taxon>Sphaerotilaceae</taxon>
        <taxon>Amphibiibacter</taxon>
    </lineage>
</organism>